<dbReference type="EMBL" id="JBHTMK010000037">
    <property type="protein sequence ID" value="MFD1369019.1"/>
    <property type="molecule type" value="Genomic_DNA"/>
</dbReference>
<feature type="chain" id="PRO_5045654654" description="DUF3558 domain-containing protein" evidence="2">
    <location>
        <begin position="19"/>
        <end position="216"/>
    </location>
</feature>
<accession>A0ABW4AEM0</accession>
<organism evidence="3 4">
    <name type="scientific">Actinoplanes sichuanensis</name>
    <dbReference type="NCBI Taxonomy" id="512349"/>
    <lineage>
        <taxon>Bacteria</taxon>
        <taxon>Bacillati</taxon>
        <taxon>Actinomycetota</taxon>
        <taxon>Actinomycetes</taxon>
        <taxon>Micromonosporales</taxon>
        <taxon>Micromonosporaceae</taxon>
        <taxon>Actinoplanes</taxon>
    </lineage>
</organism>
<protein>
    <recommendedName>
        <fullName evidence="5">DUF3558 domain-containing protein</fullName>
    </recommendedName>
</protein>
<evidence type="ECO:0000256" key="2">
    <source>
        <dbReference type="SAM" id="SignalP"/>
    </source>
</evidence>
<evidence type="ECO:0008006" key="5">
    <source>
        <dbReference type="Google" id="ProtNLM"/>
    </source>
</evidence>
<comment type="caution">
    <text evidence="3">The sequence shown here is derived from an EMBL/GenBank/DDBJ whole genome shotgun (WGS) entry which is preliminary data.</text>
</comment>
<keyword evidence="2" id="KW-0732">Signal</keyword>
<feature type="region of interest" description="Disordered" evidence="1">
    <location>
        <begin position="27"/>
        <end position="47"/>
    </location>
</feature>
<keyword evidence="4" id="KW-1185">Reference proteome</keyword>
<dbReference type="RefSeq" id="WP_317788133.1">
    <property type="nucleotide sequence ID" value="NZ_AP028461.1"/>
</dbReference>
<evidence type="ECO:0000256" key="1">
    <source>
        <dbReference type="SAM" id="MobiDB-lite"/>
    </source>
</evidence>
<name>A0ABW4AEM0_9ACTN</name>
<feature type="signal peptide" evidence="2">
    <location>
        <begin position="1"/>
        <end position="18"/>
    </location>
</feature>
<evidence type="ECO:0000313" key="4">
    <source>
        <dbReference type="Proteomes" id="UP001597183"/>
    </source>
</evidence>
<gene>
    <name evidence="3" type="ORF">ACFQ5G_27050</name>
</gene>
<dbReference type="PROSITE" id="PS51257">
    <property type="entry name" value="PROKAR_LIPOPROTEIN"/>
    <property type="match status" value="1"/>
</dbReference>
<proteinExistence type="predicted"/>
<dbReference type="Proteomes" id="UP001597183">
    <property type="component" value="Unassembled WGS sequence"/>
</dbReference>
<reference evidence="4" key="1">
    <citation type="journal article" date="2019" name="Int. J. Syst. Evol. Microbiol.">
        <title>The Global Catalogue of Microorganisms (GCM) 10K type strain sequencing project: providing services to taxonomists for standard genome sequencing and annotation.</title>
        <authorList>
            <consortium name="The Broad Institute Genomics Platform"/>
            <consortium name="The Broad Institute Genome Sequencing Center for Infectious Disease"/>
            <person name="Wu L."/>
            <person name="Ma J."/>
        </authorList>
    </citation>
    <scope>NUCLEOTIDE SEQUENCE [LARGE SCALE GENOMIC DNA]</scope>
    <source>
        <strain evidence="4">CCM 7526</strain>
    </source>
</reference>
<sequence>MRSFTRTLAAVMAAGVLAACDAGGTTPTAGPQPTTASAPQTAASRTAASVSCARESRPHRLLETDDGWAAPELDAWSQNAYRLDETCDSGPEWPNDCDLFADLLLEGWPGYRTEGVHYIAGLSLLNPSGSTIEERVLLFRTPGSNGRRLLADQAKACKATEKSLSTDAVLHEFPAQRGKRRFLVIDQTLAIRLTVPEGVDATRLIETARRRAAAAG</sequence>
<evidence type="ECO:0000313" key="3">
    <source>
        <dbReference type="EMBL" id="MFD1369019.1"/>
    </source>
</evidence>